<evidence type="ECO:0000313" key="1">
    <source>
        <dbReference type="EMBL" id="NMB70339.1"/>
    </source>
</evidence>
<dbReference type="Proteomes" id="UP000526033">
    <property type="component" value="Unassembled WGS sequence"/>
</dbReference>
<accession>A0A7X9HGW9</accession>
<name>A0A7X9HGW9_UNCKA</name>
<evidence type="ECO:0000313" key="2">
    <source>
        <dbReference type="Proteomes" id="UP000526033"/>
    </source>
</evidence>
<dbReference type="Gene3D" id="2.60.60.40">
    <property type="match status" value="1"/>
</dbReference>
<dbReference type="AlphaFoldDB" id="A0A7X9HGW9"/>
<organism evidence="1 2">
    <name type="scientific">candidate division WWE3 bacterium</name>
    <dbReference type="NCBI Taxonomy" id="2053526"/>
    <lineage>
        <taxon>Bacteria</taxon>
        <taxon>Katanobacteria</taxon>
    </lineage>
</organism>
<protein>
    <submittedName>
        <fullName evidence="1">Uncharacterized protein</fullName>
    </submittedName>
</protein>
<proteinExistence type="predicted"/>
<reference evidence="1 2" key="1">
    <citation type="journal article" date="2020" name="Biotechnol. Biofuels">
        <title>New insights from the biogas microbiome by comprehensive genome-resolved metagenomics of nearly 1600 species originating from multiple anaerobic digesters.</title>
        <authorList>
            <person name="Campanaro S."/>
            <person name="Treu L."/>
            <person name="Rodriguez-R L.M."/>
            <person name="Kovalovszki A."/>
            <person name="Ziels R.M."/>
            <person name="Maus I."/>
            <person name="Zhu X."/>
            <person name="Kougias P.G."/>
            <person name="Basile A."/>
            <person name="Luo G."/>
            <person name="Schluter A."/>
            <person name="Konstantinidis K.T."/>
            <person name="Angelidaki I."/>
        </authorList>
    </citation>
    <scope>NUCLEOTIDE SEQUENCE [LARGE SCALE GENOMIC DNA]</scope>
    <source>
        <strain evidence="1">AS27yjCOA_165</strain>
    </source>
</reference>
<sequence length="1132" mass="122264">MVSPANGSRLTSSNTVLLDWDPISGWGEVCEESANHQYKLYVNEVLTATYDTSTTSHSFTGTWGSTYTWRVVTDNGPEDATSPTWSFTFGAAAPVIGRVFEDIDGNGGYSGPTEAWSYNPPPAAGCASFLDNDIQMRSPAGNLTNRLAGWGCNGGGAYYYTTPFTIPGPPTTLTNVQIEFISPDPIIYPSSQVNWSYSRCTVAGTCNATGPITGTNTNIANIQISAVNGDATNHLQWQVKKNRPPTATITAVPTSPLYSGHTMNSALGQPVSIFPVGSTQTLTATARETQASGPWRLQVARRPFDPITRISPTDAASFVVLGTNSACSGLTCTASYNDGSIQPGYFNYYPVSQDDVSVSSGVGHITNQCNGHPGVNSGVVTGWADCDPQWADGYQDEAVVFGDRVPTCGGITGPNYLYAYPLGQPYVYSESVGWFNMRASDLDKTEVKHRWTPNWSNTDGLYPTIRQIRIYAAATLSEGVGPVMQLWLGDNANGGVRGVSPTWQTTVSNVYPAYSAYTINGTFNNVSSIDIGFPNDQNLNGDRNLYIQRIEVTYDVRPGNTLVKTLYPYTVAGNGAVYYDRGDKVAAPYNNNGTWFDGVDFTEVTQAGGSFSGVAAGNMAWSGTMSFPIPIRSSATGNNLSLNATPMGTFPYYDGADCSALAITNDTNPTYTVTGTAYTRDASLQCNAQGVSPDRIENTGVQLRDMSGNPIPGLTSTTDASGNYTISNVPVFYRPDPFCPSCGARACLDQTDPDVGVLISACYQMEPPTAVNSSAWADSALCSPKISTTPQITVGSTATVNLGFDYYQNEKWSTVLDGDVYAPGISFDIAPVPGTNFAPYFINRRIDLGPSATIGGFTFVDDPVVDLGTLTRANLSEYGGYARSLRNAAGTYDFKDKWISNFTLVLPTHSRVVDGYDPRLGFSGQYAFNSQNIYVYDRNGFMNWYSDPSITRYRINGPDNIAIIYVKGDVAGGETLNLNRAVRTTDINEMLVLVTNLPVIIDDTVDIDEGLLTGAGFNVNSLGAESAPNQLSEGYLDFVILSSADIEFDSRYDDTVDPTIYDLPIALYGSLISKDSVSLNRDLWHIYNSDYPSEMVRYYPRLLPELLKIETQDPAIPSFTGLGVFDIQTVYE</sequence>
<dbReference type="EMBL" id="JAAZNL010000050">
    <property type="protein sequence ID" value="NMB70339.1"/>
    <property type="molecule type" value="Genomic_DNA"/>
</dbReference>
<comment type="caution">
    <text evidence="1">The sequence shown here is derived from an EMBL/GenBank/DDBJ whole genome shotgun (WGS) entry which is preliminary data.</text>
</comment>
<gene>
    <name evidence="1" type="ORF">GYA27_04025</name>
</gene>